<accession>A0A549YFL1</accession>
<evidence type="ECO:0008006" key="3">
    <source>
        <dbReference type="Google" id="ProtNLM"/>
    </source>
</evidence>
<dbReference type="RefSeq" id="WP_142789955.1">
    <property type="nucleotide sequence ID" value="NZ_VJMZ01000001.1"/>
</dbReference>
<evidence type="ECO:0000313" key="1">
    <source>
        <dbReference type="EMBL" id="TRM10680.1"/>
    </source>
</evidence>
<reference evidence="1 2" key="1">
    <citation type="submission" date="2019-07" db="EMBL/GenBank/DDBJ databases">
        <title>Genomic analysis of Lentibacillus sp. NKC851-2.</title>
        <authorList>
            <person name="Oh Y.J."/>
        </authorList>
    </citation>
    <scope>NUCLEOTIDE SEQUENCE [LARGE SCALE GENOMIC DNA]</scope>
    <source>
        <strain evidence="1 2">NKC851-2</strain>
    </source>
</reference>
<protein>
    <recommendedName>
        <fullName evidence="3">Helix-turn-helix domain-containing protein</fullName>
    </recommendedName>
</protein>
<organism evidence="1 2">
    <name type="scientific">Lentibacillus cibarius</name>
    <dbReference type="NCBI Taxonomy" id="2583219"/>
    <lineage>
        <taxon>Bacteria</taxon>
        <taxon>Bacillati</taxon>
        <taxon>Bacillota</taxon>
        <taxon>Bacilli</taxon>
        <taxon>Bacillales</taxon>
        <taxon>Bacillaceae</taxon>
        <taxon>Lentibacillus</taxon>
    </lineage>
</organism>
<dbReference type="EMBL" id="VJMZ01000001">
    <property type="protein sequence ID" value="TRM10680.1"/>
    <property type="molecule type" value="Genomic_DNA"/>
</dbReference>
<sequence length="63" mass="7613">MARNQDIRRALKNQAVHTWELAERLGVHETTLYRYLRKDLPRQQKQEYLQMINEIANSKSEDN</sequence>
<dbReference type="AlphaFoldDB" id="A0A549YFL1"/>
<keyword evidence="2" id="KW-1185">Reference proteome</keyword>
<proteinExistence type="predicted"/>
<comment type="caution">
    <text evidence="1">The sequence shown here is derived from an EMBL/GenBank/DDBJ whole genome shotgun (WGS) entry which is preliminary data.</text>
</comment>
<name>A0A549YFL1_9BACI</name>
<dbReference type="Proteomes" id="UP000319280">
    <property type="component" value="Unassembled WGS sequence"/>
</dbReference>
<evidence type="ECO:0000313" key="2">
    <source>
        <dbReference type="Proteomes" id="UP000319280"/>
    </source>
</evidence>
<gene>
    <name evidence="1" type="ORF">FH966_02515</name>
</gene>